<feature type="transmembrane region" description="Helical" evidence="2">
    <location>
        <begin position="55"/>
        <end position="78"/>
    </location>
</feature>
<dbReference type="NCBIfam" id="TIGR02046">
    <property type="entry name" value="sdhC_b558_fam"/>
    <property type="match status" value="1"/>
</dbReference>
<dbReference type="GO" id="GO:0016020">
    <property type="term" value="C:membrane"/>
    <property type="evidence" value="ECO:0007669"/>
    <property type="project" value="InterPro"/>
</dbReference>
<dbReference type="CDD" id="cd03498">
    <property type="entry name" value="SQR_TypeB_2_TM"/>
    <property type="match status" value="1"/>
</dbReference>
<dbReference type="InterPro" id="IPR034804">
    <property type="entry name" value="SQR/QFR_C/D"/>
</dbReference>
<feature type="region of interest" description="Disordered" evidence="1">
    <location>
        <begin position="1"/>
        <end position="33"/>
    </location>
</feature>
<comment type="caution">
    <text evidence="3">The sequence shown here is derived from an EMBL/GenBank/DDBJ whole genome shotgun (WGS) entry which is preliminary data.</text>
</comment>
<evidence type="ECO:0000256" key="1">
    <source>
        <dbReference type="SAM" id="MobiDB-lite"/>
    </source>
</evidence>
<dbReference type="Proteomes" id="UP000050465">
    <property type="component" value="Unassembled WGS sequence"/>
</dbReference>
<feature type="transmembrane region" description="Helical" evidence="2">
    <location>
        <begin position="145"/>
        <end position="170"/>
    </location>
</feature>
<dbReference type="Gene3D" id="1.20.1300.10">
    <property type="entry name" value="Fumarate reductase/succinate dehydrogenase, transmembrane subunit"/>
    <property type="match status" value="1"/>
</dbReference>
<evidence type="ECO:0000313" key="3">
    <source>
        <dbReference type="EMBL" id="KPQ37117.1"/>
    </source>
</evidence>
<dbReference type="AlphaFoldDB" id="A0A0P7Z2A4"/>
<dbReference type="STRING" id="1666911.HLUCCA11_04130"/>
<evidence type="ECO:0000256" key="2">
    <source>
        <dbReference type="SAM" id="Phobius"/>
    </source>
</evidence>
<organism evidence="3 4">
    <name type="scientific">Phormidesmis priestleyi Ana</name>
    <dbReference type="NCBI Taxonomy" id="1666911"/>
    <lineage>
        <taxon>Bacteria</taxon>
        <taxon>Bacillati</taxon>
        <taxon>Cyanobacteriota</taxon>
        <taxon>Cyanophyceae</taxon>
        <taxon>Leptolyngbyales</taxon>
        <taxon>Leptolyngbyaceae</taxon>
        <taxon>Phormidesmis</taxon>
    </lineage>
</organism>
<accession>A0A0P7Z2A4</accession>
<feature type="compositionally biased region" description="Low complexity" evidence="1">
    <location>
        <begin position="19"/>
        <end position="28"/>
    </location>
</feature>
<name>A0A0P7Z2A4_9CYAN</name>
<proteinExistence type="predicted"/>
<keyword evidence="2" id="KW-0812">Transmembrane</keyword>
<protein>
    <submittedName>
        <fullName evidence="3">Succinate dehydrogenase cytochrome b556 subunit SdhC</fullName>
    </submittedName>
</protein>
<dbReference type="EMBL" id="LJZR01000003">
    <property type="protein sequence ID" value="KPQ37117.1"/>
    <property type="molecule type" value="Genomic_DNA"/>
</dbReference>
<gene>
    <name evidence="3" type="primary">sdhC</name>
    <name evidence="3" type="ORF">HLUCCA11_04130</name>
</gene>
<keyword evidence="2" id="KW-0472">Membrane</keyword>
<reference evidence="3 4" key="1">
    <citation type="submission" date="2015-09" db="EMBL/GenBank/DDBJ databases">
        <title>Identification and resolution of microdiversity through metagenomic sequencing of parallel consortia.</title>
        <authorList>
            <person name="Nelson W.C."/>
            <person name="Romine M.F."/>
            <person name="Lindemann S.R."/>
        </authorList>
    </citation>
    <scope>NUCLEOTIDE SEQUENCE [LARGE SCALE GENOMIC DNA]</scope>
    <source>
        <strain evidence="3">Ana</strain>
    </source>
</reference>
<feature type="transmembrane region" description="Helical" evidence="2">
    <location>
        <begin position="190"/>
        <end position="206"/>
    </location>
</feature>
<evidence type="ECO:0000313" key="4">
    <source>
        <dbReference type="Proteomes" id="UP000050465"/>
    </source>
</evidence>
<keyword evidence="2" id="KW-1133">Transmembrane helix</keyword>
<feature type="transmembrane region" description="Helical" evidence="2">
    <location>
        <begin position="226"/>
        <end position="251"/>
    </location>
</feature>
<dbReference type="InterPro" id="IPR011138">
    <property type="entry name" value="Cytochrome_b-558"/>
</dbReference>
<dbReference type="SUPFAM" id="SSF81343">
    <property type="entry name" value="Fumarate reductase respiratory complex transmembrane subunits"/>
    <property type="match status" value="1"/>
</dbReference>
<sequence length="252" mass="26918">MISTQSSEADALGTASFTPLSSNKSPELPELPELPESSEWFSTIGKKLLTGITGLGLVIFVVVHLLGNLTLFFSASAYNRLAHIIERLGVLTYLVEGGLLAIALVHIAVGINIHMNKQTARPVKYAQYVSAGQPSRQSLSSRTMIVSGLVLGGFLVMHLATFKFGTYYTLPDGSGRDLSRLVFETFHRPGYTAGYVVVLSLLGLHLRHGIWSALQSLGIATRPGLYAASAVLGSAIALGFIGLPISIYFGLI</sequence>
<feature type="transmembrane region" description="Helical" evidence="2">
    <location>
        <begin position="90"/>
        <end position="111"/>
    </location>
</feature>